<evidence type="ECO:0000259" key="5">
    <source>
        <dbReference type="PROSITE" id="PS50977"/>
    </source>
</evidence>
<name>A0A937RBS2_9ACTN</name>
<evidence type="ECO:0000256" key="3">
    <source>
        <dbReference type="ARBA" id="ARBA00023163"/>
    </source>
</evidence>
<dbReference type="AlphaFoldDB" id="A0A937RBS2"/>
<dbReference type="Pfam" id="PF00440">
    <property type="entry name" value="TetR_N"/>
    <property type="match status" value="1"/>
</dbReference>
<dbReference type="PROSITE" id="PS50977">
    <property type="entry name" value="HTH_TETR_2"/>
    <property type="match status" value="1"/>
</dbReference>
<dbReference type="PANTHER" id="PTHR30055:SF234">
    <property type="entry name" value="HTH-TYPE TRANSCRIPTIONAL REGULATOR BETI"/>
    <property type="match status" value="1"/>
</dbReference>
<evidence type="ECO:0000256" key="2">
    <source>
        <dbReference type="ARBA" id="ARBA00023125"/>
    </source>
</evidence>
<dbReference type="PANTHER" id="PTHR30055">
    <property type="entry name" value="HTH-TYPE TRANSCRIPTIONAL REGULATOR RUTR"/>
    <property type="match status" value="1"/>
</dbReference>
<feature type="domain" description="HTH tetR-type" evidence="5">
    <location>
        <begin position="13"/>
        <end position="72"/>
    </location>
</feature>
<dbReference type="Gene3D" id="1.10.357.10">
    <property type="entry name" value="Tetracycline Repressor, domain 2"/>
    <property type="match status" value="1"/>
</dbReference>
<gene>
    <name evidence="6" type="ORF">I7412_09410</name>
</gene>
<sequence>MTSEGTRQRRPRGEPRRLLIEAAVELFNARGYGVPTREIADRADVSETLMFRYFGSKAGLFREAMVKPFTDFVDAFVAEYERGAQPDDDLFEITLDFVGQLFDLFRSHRGLVAAVWGNASAEGSDLTAAAVEEDVWAAFGKLVRVGRLAQAGRPARNEIATRAIVSMVAGMAVADRAFEGRALPSRDLIVYEIAQIATYGRVRWDSMPLSGPVGQESRRVTPAG</sequence>
<organism evidence="6 7">
    <name type="scientific">Frankia nepalensis</name>
    <dbReference type="NCBI Taxonomy" id="1836974"/>
    <lineage>
        <taxon>Bacteria</taxon>
        <taxon>Bacillati</taxon>
        <taxon>Actinomycetota</taxon>
        <taxon>Actinomycetes</taxon>
        <taxon>Frankiales</taxon>
        <taxon>Frankiaceae</taxon>
        <taxon>Frankia</taxon>
    </lineage>
</organism>
<dbReference type="SUPFAM" id="SSF46689">
    <property type="entry name" value="Homeodomain-like"/>
    <property type="match status" value="1"/>
</dbReference>
<proteinExistence type="predicted"/>
<dbReference type="EMBL" id="JAEACQ010000160">
    <property type="protein sequence ID" value="MBL7627382.1"/>
    <property type="molecule type" value="Genomic_DNA"/>
</dbReference>
<dbReference type="PRINTS" id="PR00455">
    <property type="entry name" value="HTHTETR"/>
</dbReference>
<keyword evidence="7" id="KW-1185">Reference proteome</keyword>
<evidence type="ECO:0000256" key="1">
    <source>
        <dbReference type="ARBA" id="ARBA00023015"/>
    </source>
</evidence>
<dbReference type="InterPro" id="IPR009057">
    <property type="entry name" value="Homeodomain-like_sf"/>
</dbReference>
<feature type="DNA-binding region" description="H-T-H motif" evidence="4">
    <location>
        <begin position="35"/>
        <end position="54"/>
    </location>
</feature>
<reference evidence="6" key="1">
    <citation type="submission" date="2020-12" db="EMBL/GenBank/DDBJ databases">
        <title>Genomic characterization of non-nitrogen-fixing Frankia strains.</title>
        <authorList>
            <person name="Carlos-Shanley C."/>
            <person name="Guerra T."/>
            <person name="Hahn D."/>
        </authorList>
    </citation>
    <scope>NUCLEOTIDE SEQUENCE</scope>
    <source>
        <strain evidence="6">CN6</strain>
    </source>
</reference>
<keyword evidence="2 4" id="KW-0238">DNA-binding</keyword>
<keyword evidence="1" id="KW-0805">Transcription regulation</keyword>
<keyword evidence="3" id="KW-0804">Transcription</keyword>
<dbReference type="GO" id="GO:0000976">
    <property type="term" value="F:transcription cis-regulatory region binding"/>
    <property type="evidence" value="ECO:0007669"/>
    <property type="project" value="TreeGrafter"/>
</dbReference>
<dbReference type="GO" id="GO:0003700">
    <property type="term" value="F:DNA-binding transcription factor activity"/>
    <property type="evidence" value="ECO:0007669"/>
    <property type="project" value="TreeGrafter"/>
</dbReference>
<evidence type="ECO:0000313" key="6">
    <source>
        <dbReference type="EMBL" id="MBL7627382.1"/>
    </source>
</evidence>
<dbReference type="InterPro" id="IPR050109">
    <property type="entry name" value="HTH-type_TetR-like_transc_reg"/>
</dbReference>
<evidence type="ECO:0000313" key="7">
    <source>
        <dbReference type="Proteomes" id="UP000604475"/>
    </source>
</evidence>
<dbReference type="InterPro" id="IPR001647">
    <property type="entry name" value="HTH_TetR"/>
</dbReference>
<dbReference type="Proteomes" id="UP000604475">
    <property type="component" value="Unassembled WGS sequence"/>
</dbReference>
<comment type="caution">
    <text evidence="6">The sequence shown here is derived from an EMBL/GenBank/DDBJ whole genome shotgun (WGS) entry which is preliminary data.</text>
</comment>
<protein>
    <submittedName>
        <fullName evidence="6">TetR/AcrR family transcriptional regulator</fullName>
    </submittedName>
</protein>
<accession>A0A937RBS2</accession>
<evidence type="ECO:0000256" key="4">
    <source>
        <dbReference type="PROSITE-ProRule" id="PRU00335"/>
    </source>
</evidence>
<dbReference type="RefSeq" id="WP_203003541.1">
    <property type="nucleotide sequence ID" value="NZ_JADWYU010000099.1"/>
</dbReference>